<dbReference type="EC" id="1.97.1.4" evidence="12"/>
<dbReference type="NCBIfam" id="TIGR02494">
    <property type="entry name" value="PFLE_PFLC"/>
    <property type="match status" value="1"/>
</dbReference>
<gene>
    <name evidence="12" type="primary">bssD</name>
    <name evidence="12" type="ordered locus">TOL2_C01420</name>
</gene>
<keyword evidence="8" id="KW-0408">Iron</keyword>
<dbReference type="InterPro" id="IPR058240">
    <property type="entry name" value="rSAM_sf"/>
</dbReference>
<keyword evidence="7 12" id="KW-0560">Oxidoreductase</keyword>
<protein>
    <submittedName>
        <fullName evidence="12">BssD: benzylsuccinate synthase activating enzyme</fullName>
        <ecNumber evidence="12">1.97.1.4</ecNumber>
    </submittedName>
</protein>
<dbReference type="InterPro" id="IPR034457">
    <property type="entry name" value="Organic_radical-activating"/>
</dbReference>
<dbReference type="SUPFAM" id="SSF54862">
    <property type="entry name" value="4Fe-4S ferredoxins"/>
    <property type="match status" value="1"/>
</dbReference>
<dbReference type="SUPFAM" id="SSF102114">
    <property type="entry name" value="Radical SAM enzymes"/>
    <property type="match status" value="1"/>
</dbReference>
<dbReference type="HOGENOM" id="CLU_058969_0_0_7"/>
<evidence type="ECO:0000256" key="4">
    <source>
        <dbReference type="ARBA" id="ARBA00022485"/>
    </source>
</evidence>
<dbReference type="Gene3D" id="3.30.70.20">
    <property type="match status" value="1"/>
</dbReference>
<reference evidence="12 13" key="1">
    <citation type="journal article" date="2013" name="Environ. Microbiol.">
        <title>Complete genome, catabolic sub-proteomes and key-metabolites of Desulfobacula toluolica Tol2, a marine, aromatic compound-degrading, sulfate-reducing bacterium.</title>
        <authorList>
            <person name="Wohlbrand L."/>
            <person name="Jacob J.H."/>
            <person name="Kube M."/>
            <person name="Mussmann M."/>
            <person name="Jarling R."/>
            <person name="Beck A."/>
            <person name="Amann R."/>
            <person name="Wilkes H."/>
            <person name="Reinhardt R."/>
            <person name="Rabus R."/>
        </authorList>
    </citation>
    <scope>NUCLEOTIDE SEQUENCE [LARGE SCALE GENOMIC DNA]</scope>
    <source>
        <strain evidence="13">DSM 7467 / Tol2</strain>
    </source>
</reference>
<dbReference type="SFLD" id="SFLDG01066">
    <property type="entry name" value="organic_radical-activating_enz"/>
    <property type="match status" value="1"/>
</dbReference>
<dbReference type="PATRIC" id="fig|651182.5.peg.177"/>
<dbReference type="InterPro" id="IPR017900">
    <property type="entry name" value="4Fe4S_Fe_S_CS"/>
</dbReference>
<dbReference type="SFLD" id="SFLDS00029">
    <property type="entry name" value="Radical_SAM"/>
    <property type="match status" value="1"/>
</dbReference>
<dbReference type="CDD" id="cd01335">
    <property type="entry name" value="Radical_SAM"/>
    <property type="match status" value="1"/>
</dbReference>
<evidence type="ECO:0000256" key="7">
    <source>
        <dbReference type="ARBA" id="ARBA00023002"/>
    </source>
</evidence>
<dbReference type="GO" id="GO:0051539">
    <property type="term" value="F:4 iron, 4 sulfur cluster binding"/>
    <property type="evidence" value="ECO:0007669"/>
    <property type="project" value="UniProtKB-KW"/>
</dbReference>
<evidence type="ECO:0000259" key="11">
    <source>
        <dbReference type="PROSITE" id="PS51918"/>
    </source>
</evidence>
<accession>K0NH30</accession>
<dbReference type="STRING" id="651182.TOL2_C01420"/>
<keyword evidence="5" id="KW-0949">S-adenosyl-L-methionine</keyword>
<keyword evidence="4" id="KW-0004">4Fe-4S</keyword>
<evidence type="ECO:0000256" key="6">
    <source>
        <dbReference type="ARBA" id="ARBA00022723"/>
    </source>
</evidence>
<keyword evidence="6" id="KW-0479">Metal-binding</keyword>
<dbReference type="InterPro" id="IPR001989">
    <property type="entry name" value="Radical_activat_CS"/>
</dbReference>
<feature type="domain" description="4Fe-4S ferredoxin-type" evidence="10">
    <location>
        <begin position="52"/>
        <end position="81"/>
    </location>
</feature>
<dbReference type="InterPro" id="IPR040074">
    <property type="entry name" value="BssD/PflA/YjjW"/>
</dbReference>
<keyword evidence="13" id="KW-1185">Reference proteome</keyword>
<dbReference type="InterPro" id="IPR012839">
    <property type="entry name" value="Organic_radical_activase"/>
</dbReference>
<sequence>MCIKNHPKIPLITEIQRFCLQDGPGFRTTIFLKGCPLHCPWCHNPETQSPKKEFYYYPEKCSNCGRCAKSCPTGASTMKIGTDNTPVLDLDRSKCIACMQCVDACLSSARAVVGQNLTIDTIMEEALADQPFFKNSGGGVTISGGDPLLFPDFTLELVKRLKKEGLHVAIETSCFQKWDKIRPLLSYVDLFLVDIKSLISKKHKIVVGWPLEPILENIKNLIEKNANLRIHLPIIPNFNDSMDDFKTCEIFLSRIADRLMGVDILPYHVYGEGKYNFLGRHDAYACKDVKQSPSEKIEPLVKALKRLHIKDLSVGGLVGMGGYSGEKSKKGL</sequence>
<dbReference type="PROSITE" id="PS01087">
    <property type="entry name" value="RADICAL_ACTIVATING"/>
    <property type="match status" value="1"/>
</dbReference>
<evidence type="ECO:0000259" key="10">
    <source>
        <dbReference type="PROSITE" id="PS51379"/>
    </source>
</evidence>
<dbReference type="PANTHER" id="PTHR30352">
    <property type="entry name" value="PYRUVATE FORMATE-LYASE-ACTIVATING ENZYME"/>
    <property type="match status" value="1"/>
</dbReference>
<evidence type="ECO:0000256" key="5">
    <source>
        <dbReference type="ARBA" id="ARBA00022691"/>
    </source>
</evidence>
<dbReference type="EMBL" id="FO203503">
    <property type="protein sequence ID" value="CCK78312.1"/>
    <property type="molecule type" value="Genomic_DNA"/>
</dbReference>
<dbReference type="Proteomes" id="UP000007347">
    <property type="component" value="Chromosome"/>
</dbReference>
<dbReference type="InterPro" id="IPR017896">
    <property type="entry name" value="4Fe4S_Fe-S-bd"/>
</dbReference>
<dbReference type="KEGG" id="dto:TOL2_C01420"/>
<dbReference type="InterPro" id="IPR013785">
    <property type="entry name" value="Aldolase_TIM"/>
</dbReference>
<dbReference type="Gene3D" id="3.20.20.70">
    <property type="entry name" value="Aldolase class I"/>
    <property type="match status" value="1"/>
</dbReference>
<evidence type="ECO:0000313" key="12">
    <source>
        <dbReference type="EMBL" id="CCK78312.1"/>
    </source>
</evidence>
<name>K0NH30_DESTT</name>
<dbReference type="PIRSF" id="PIRSF000371">
    <property type="entry name" value="PFL_act_enz"/>
    <property type="match status" value="1"/>
</dbReference>
<evidence type="ECO:0000256" key="1">
    <source>
        <dbReference type="ARBA" id="ARBA00001966"/>
    </source>
</evidence>
<dbReference type="GO" id="GO:0043365">
    <property type="term" value="F:[formate-C-acetyltransferase]-activating enzyme activity"/>
    <property type="evidence" value="ECO:0007669"/>
    <property type="project" value="UniProtKB-EC"/>
</dbReference>
<evidence type="ECO:0000256" key="9">
    <source>
        <dbReference type="ARBA" id="ARBA00023014"/>
    </source>
</evidence>
<evidence type="ECO:0000256" key="8">
    <source>
        <dbReference type="ARBA" id="ARBA00023004"/>
    </source>
</evidence>
<dbReference type="Pfam" id="PF13353">
    <property type="entry name" value="Fer4_12"/>
    <property type="match status" value="1"/>
</dbReference>
<dbReference type="OrthoDB" id="9782387at2"/>
<dbReference type="Pfam" id="PF04055">
    <property type="entry name" value="Radical_SAM"/>
    <property type="match status" value="1"/>
</dbReference>
<dbReference type="GO" id="GO:0046872">
    <property type="term" value="F:metal ion binding"/>
    <property type="evidence" value="ECO:0007669"/>
    <property type="project" value="UniProtKB-KW"/>
</dbReference>
<dbReference type="SFLD" id="SFLDG01118">
    <property type="entry name" value="activating_enzymes__group_2"/>
    <property type="match status" value="1"/>
</dbReference>
<comment type="similarity">
    <text evidence="2">Belongs to the organic radical-activating enzymes family.</text>
</comment>
<evidence type="ECO:0000256" key="2">
    <source>
        <dbReference type="ARBA" id="ARBA00009777"/>
    </source>
</evidence>
<dbReference type="AlphaFoldDB" id="K0NH30"/>
<dbReference type="RefSeq" id="WP_014955670.1">
    <property type="nucleotide sequence ID" value="NC_018645.1"/>
</dbReference>
<comment type="cofactor">
    <cofactor evidence="1">
        <name>[4Fe-4S] cluster</name>
        <dbReference type="ChEBI" id="CHEBI:49883"/>
    </cofactor>
</comment>
<organism evidence="12 13">
    <name type="scientific">Desulfobacula toluolica (strain DSM 7467 / Tol2)</name>
    <dbReference type="NCBI Taxonomy" id="651182"/>
    <lineage>
        <taxon>Bacteria</taxon>
        <taxon>Pseudomonadati</taxon>
        <taxon>Thermodesulfobacteriota</taxon>
        <taxon>Desulfobacteria</taxon>
        <taxon>Desulfobacterales</taxon>
        <taxon>Desulfobacteraceae</taxon>
        <taxon>Desulfobacula</taxon>
    </lineage>
</organism>
<evidence type="ECO:0000256" key="3">
    <source>
        <dbReference type="ARBA" id="ARBA00011245"/>
    </source>
</evidence>
<proteinExistence type="inferred from homology"/>
<dbReference type="PROSITE" id="PS51379">
    <property type="entry name" value="4FE4S_FER_2"/>
    <property type="match status" value="2"/>
</dbReference>
<keyword evidence="9" id="KW-0411">Iron-sulfur</keyword>
<dbReference type="Pfam" id="PF12838">
    <property type="entry name" value="Fer4_7"/>
    <property type="match status" value="1"/>
</dbReference>
<feature type="domain" description="Radical SAM core" evidence="11">
    <location>
        <begin position="21"/>
        <end position="307"/>
    </location>
</feature>
<dbReference type="PROSITE" id="PS00198">
    <property type="entry name" value="4FE4S_FER_1"/>
    <property type="match status" value="1"/>
</dbReference>
<evidence type="ECO:0000313" key="13">
    <source>
        <dbReference type="Proteomes" id="UP000007347"/>
    </source>
</evidence>
<dbReference type="PANTHER" id="PTHR30352:SF4">
    <property type="entry name" value="PYRUVATE FORMATE-LYASE 2-ACTIVATING ENZYME"/>
    <property type="match status" value="1"/>
</dbReference>
<feature type="domain" description="4Fe-4S ferredoxin-type" evidence="10">
    <location>
        <begin position="86"/>
        <end position="115"/>
    </location>
</feature>
<dbReference type="InterPro" id="IPR007197">
    <property type="entry name" value="rSAM"/>
</dbReference>
<comment type="subunit">
    <text evidence="3">Monomer.</text>
</comment>
<dbReference type="PROSITE" id="PS51918">
    <property type="entry name" value="RADICAL_SAM"/>
    <property type="match status" value="1"/>
</dbReference>